<accession>A0A2K3NW34</accession>
<sequence length="32" mass="3161">SVLLEVEYDITVERGGGGWTIVAAAAAGKGVA</sequence>
<feature type="non-terminal residue" evidence="1">
    <location>
        <position position="1"/>
    </location>
</feature>
<proteinExistence type="predicted"/>
<dbReference type="EMBL" id="ASHM01001754">
    <property type="protein sequence ID" value="PNY07223.1"/>
    <property type="molecule type" value="Genomic_DNA"/>
</dbReference>
<name>A0A2K3NW34_TRIPR</name>
<dbReference type="Proteomes" id="UP000236291">
    <property type="component" value="Unassembled WGS sequence"/>
</dbReference>
<organism evidence="1 2">
    <name type="scientific">Trifolium pratense</name>
    <name type="common">Red clover</name>
    <dbReference type="NCBI Taxonomy" id="57577"/>
    <lineage>
        <taxon>Eukaryota</taxon>
        <taxon>Viridiplantae</taxon>
        <taxon>Streptophyta</taxon>
        <taxon>Embryophyta</taxon>
        <taxon>Tracheophyta</taxon>
        <taxon>Spermatophyta</taxon>
        <taxon>Magnoliopsida</taxon>
        <taxon>eudicotyledons</taxon>
        <taxon>Gunneridae</taxon>
        <taxon>Pentapetalae</taxon>
        <taxon>rosids</taxon>
        <taxon>fabids</taxon>
        <taxon>Fabales</taxon>
        <taxon>Fabaceae</taxon>
        <taxon>Papilionoideae</taxon>
        <taxon>50 kb inversion clade</taxon>
        <taxon>NPAAA clade</taxon>
        <taxon>Hologalegina</taxon>
        <taxon>IRL clade</taxon>
        <taxon>Trifolieae</taxon>
        <taxon>Trifolium</taxon>
    </lineage>
</organism>
<comment type="caution">
    <text evidence="1">The sequence shown here is derived from an EMBL/GenBank/DDBJ whole genome shotgun (WGS) entry which is preliminary data.</text>
</comment>
<evidence type="ECO:0000313" key="2">
    <source>
        <dbReference type="Proteomes" id="UP000236291"/>
    </source>
</evidence>
<dbReference type="AlphaFoldDB" id="A0A2K3NW34"/>
<gene>
    <name evidence="1" type="ORF">L195_g003710</name>
</gene>
<protein>
    <submittedName>
        <fullName evidence="1">Uncharacterized protein</fullName>
    </submittedName>
</protein>
<evidence type="ECO:0000313" key="1">
    <source>
        <dbReference type="EMBL" id="PNY07223.1"/>
    </source>
</evidence>
<reference evidence="1 2" key="2">
    <citation type="journal article" date="2017" name="Front. Plant Sci.">
        <title>Gene Classification and Mining of Molecular Markers Useful in Red Clover (Trifolium pratense) Breeding.</title>
        <authorList>
            <person name="Istvanek J."/>
            <person name="Dluhosova J."/>
            <person name="Dluhos P."/>
            <person name="Patkova L."/>
            <person name="Nedelnik J."/>
            <person name="Repkova J."/>
        </authorList>
    </citation>
    <scope>NUCLEOTIDE SEQUENCE [LARGE SCALE GENOMIC DNA]</scope>
    <source>
        <strain evidence="2">cv. Tatra</strain>
        <tissue evidence="1">Young leaves</tissue>
    </source>
</reference>
<reference evidence="1 2" key="1">
    <citation type="journal article" date="2014" name="Am. J. Bot.">
        <title>Genome assembly and annotation for red clover (Trifolium pratense; Fabaceae).</title>
        <authorList>
            <person name="Istvanek J."/>
            <person name="Jaros M."/>
            <person name="Krenek A."/>
            <person name="Repkova J."/>
        </authorList>
    </citation>
    <scope>NUCLEOTIDE SEQUENCE [LARGE SCALE GENOMIC DNA]</scope>
    <source>
        <strain evidence="2">cv. Tatra</strain>
        <tissue evidence="1">Young leaves</tissue>
    </source>
</reference>